<gene>
    <name evidence="1" type="ORF">J0383_07955</name>
</gene>
<evidence type="ECO:0000313" key="2">
    <source>
        <dbReference type="Proteomes" id="UP000663440"/>
    </source>
</evidence>
<dbReference type="RefSeq" id="WP_207297882.1">
    <property type="nucleotide sequence ID" value="NZ_CP071448.1"/>
</dbReference>
<dbReference type="Proteomes" id="UP000663440">
    <property type="component" value="Chromosome"/>
</dbReference>
<proteinExistence type="predicted"/>
<organism evidence="1 2">
    <name type="scientific">Flavobacterium endoglycinae</name>
    <dbReference type="NCBI Taxonomy" id="2816357"/>
    <lineage>
        <taxon>Bacteria</taxon>
        <taxon>Pseudomonadati</taxon>
        <taxon>Bacteroidota</taxon>
        <taxon>Flavobacteriia</taxon>
        <taxon>Flavobacteriales</taxon>
        <taxon>Flavobacteriaceae</taxon>
        <taxon>Flavobacterium</taxon>
    </lineage>
</organism>
<name>A0ABX7QJC9_9FLAO</name>
<accession>A0ABX7QJC9</accession>
<reference evidence="1 2" key="1">
    <citation type="submission" date="2021-03" db="EMBL/GenBank/DDBJ databases">
        <title>Flavobacterium kribbensis sp. nov, an endophytic bacteria, isolated from soybean.</title>
        <authorList>
            <person name="Lee J."/>
            <person name="Seo J."/>
        </authorList>
    </citation>
    <scope>NUCLEOTIDE SEQUENCE [LARGE SCALE GENOMIC DNA]</scope>
    <source>
        <strain evidence="1 2">BB8</strain>
    </source>
</reference>
<keyword evidence="2" id="KW-1185">Reference proteome</keyword>
<evidence type="ECO:0000313" key="1">
    <source>
        <dbReference type="EMBL" id="QSW90733.1"/>
    </source>
</evidence>
<protein>
    <submittedName>
        <fullName evidence="1">Uncharacterized protein</fullName>
    </submittedName>
</protein>
<sequence>MMKIYLPPPRLVDLGLVLQYDKEVFKCELKEENFLTWNERLLINRERARIMANDHSYKQDIVLEYKILNILLIIKQTHWKPLKTIEYAKNF</sequence>
<dbReference type="EMBL" id="CP071448">
    <property type="protein sequence ID" value="QSW90733.1"/>
    <property type="molecule type" value="Genomic_DNA"/>
</dbReference>